<dbReference type="NCBIfam" id="TIGR00231">
    <property type="entry name" value="small_GTP"/>
    <property type="match status" value="1"/>
</dbReference>
<dbReference type="STRING" id="45351.A7SZM4"/>
<dbReference type="SUPFAM" id="SSF52540">
    <property type="entry name" value="P-loop containing nucleoside triphosphate hydrolases"/>
    <property type="match status" value="1"/>
</dbReference>
<evidence type="ECO:0000313" key="6">
    <source>
        <dbReference type="Proteomes" id="UP000001593"/>
    </source>
</evidence>
<dbReference type="GO" id="GO:0005525">
    <property type="term" value="F:GTP binding"/>
    <property type="evidence" value="ECO:0000318"/>
    <property type="project" value="GO_Central"/>
</dbReference>
<proteinExistence type="inferred from homology"/>
<dbReference type="AlphaFoldDB" id="A7SZM4"/>
<evidence type="ECO:0000313" key="5">
    <source>
        <dbReference type="EMBL" id="EDO30839.1"/>
    </source>
</evidence>
<dbReference type="Proteomes" id="UP000001593">
    <property type="component" value="Unassembled WGS sequence"/>
</dbReference>
<organism evidence="5 6">
    <name type="scientific">Nematostella vectensis</name>
    <name type="common">Starlet sea anemone</name>
    <dbReference type="NCBI Taxonomy" id="45351"/>
    <lineage>
        <taxon>Eukaryota</taxon>
        <taxon>Metazoa</taxon>
        <taxon>Cnidaria</taxon>
        <taxon>Anthozoa</taxon>
        <taxon>Hexacorallia</taxon>
        <taxon>Actiniaria</taxon>
        <taxon>Edwardsiidae</taxon>
        <taxon>Nematostella</taxon>
    </lineage>
</organism>
<evidence type="ECO:0000256" key="2">
    <source>
        <dbReference type="ARBA" id="ARBA00011984"/>
    </source>
</evidence>
<dbReference type="InParanoid" id="A7SZM4"/>
<dbReference type="KEGG" id="nve:5501667"/>
<dbReference type="GO" id="GO:0003924">
    <property type="term" value="F:GTPase activity"/>
    <property type="evidence" value="ECO:0000318"/>
    <property type="project" value="GO_Central"/>
</dbReference>
<dbReference type="SMART" id="SM00173">
    <property type="entry name" value="RAS"/>
    <property type="match status" value="1"/>
</dbReference>
<dbReference type="PhylomeDB" id="A7SZM4"/>
<dbReference type="SMART" id="SM00175">
    <property type="entry name" value="RAB"/>
    <property type="match status" value="1"/>
</dbReference>
<dbReference type="GO" id="GO:0005886">
    <property type="term" value="C:plasma membrane"/>
    <property type="evidence" value="ECO:0000318"/>
    <property type="project" value="GO_Central"/>
</dbReference>
<dbReference type="InterPro" id="IPR001806">
    <property type="entry name" value="Small_GTPase"/>
</dbReference>
<dbReference type="PRINTS" id="PR00449">
    <property type="entry name" value="RASTRNSFRMNG"/>
</dbReference>
<dbReference type="SMART" id="SM00174">
    <property type="entry name" value="RHO"/>
    <property type="match status" value="1"/>
</dbReference>
<protein>
    <recommendedName>
        <fullName evidence="2">small monomeric GTPase</fullName>
        <ecNumber evidence="2">3.6.5.2</ecNumber>
    </recommendedName>
</protein>
<sequence length="186" mass="21097">LRDYSLVLLGQAGVGKSALLVRFCTGRFIHEYDPTLEMTYDVSATIDEDPATLHITDTASTYEPVYLSQNEGFIVVYSINELRTFETAKQLVKLIREIKKQKALTTLIVLAGNKCDLKHCRAVSRQEAREFAAEHECVFHETSAANNINTKVIFHDCVRQIRSTHLMNKRANGAMNSIKHFFSKMN</sequence>
<accession>A7SZM4</accession>
<dbReference type="FunFam" id="3.40.50.300:FF:004988">
    <property type="entry name" value="Predicted protein"/>
    <property type="match status" value="1"/>
</dbReference>
<comment type="catalytic activity">
    <reaction evidence="4">
        <text>GTP + H2O = GDP + phosphate + H(+)</text>
        <dbReference type="Rhea" id="RHEA:19669"/>
        <dbReference type="ChEBI" id="CHEBI:15377"/>
        <dbReference type="ChEBI" id="CHEBI:15378"/>
        <dbReference type="ChEBI" id="CHEBI:37565"/>
        <dbReference type="ChEBI" id="CHEBI:43474"/>
        <dbReference type="ChEBI" id="CHEBI:58189"/>
        <dbReference type="EC" id="3.6.5.2"/>
    </reaction>
</comment>
<dbReference type="HOGENOM" id="CLU_041217_9_7_1"/>
<dbReference type="PANTHER" id="PTHR45704">
    <property type="entry name" value="RAS-LIKE FAMILY MEMBER 11"/>
    <property type="match status" value="1"/>
</dbReference>
<feature type="non-terminal residue" evidence="5">
    <location>
        <position position="186"/>
    </location>
</feature>
<gene>
    <name evidence="5" type="ORF">NEMVEDRAFT_v1g139295</name>
</gene>
<dbReference type="GO" id="GO:0019003">
    <property type="term" value="F:GDP binding"/>
    <property type="evidence" value="ECO:0000318"/>
    <property type="project" value="GO_Central"/>
</dbReference>
<name>A7SZM4_NEMVE</name>
<evidence type="ECO:0000256" key="1">
    <source>
        <dbReference type="ARBA" id="ARBA00008344"/>
    </source>
</evidence>
<dbReference type="GO" id="GO:0003925">
    <property type="term" value="F:G protein activity"/>
    <property type="evidence" value="ECO:0007669"/>
    <property type="project" value="UniProtKB-EC"/>
</dbReference>
<dbReference type="InterPro" id="IPR051065">
    <property type="entry name" value="Ras-related_GTPase"/>
</dbReference>
<dbReference type="InterPro" id="IPR027417">
    <property type="entry name" value="P-loop_NTPase"/>
</dbReference>
<keyword evidence="6" id="KW-1185">Reference proteome</keyword>
<dbReference type="EC" id="3.6.5.2" evidence="2"/>
<dbReference type="PROSITE" id="PS51421">
    <property type="entry name" value="RAS"/>
    <property type="match status" value="1"/>
</dbReference>
<dbReference type="Pfam" id="PF00071">
    <property type="entry name" value="Ras"/>
    <property type="match status" value="1"/>
</dbReference>
<dbReference type="PROSITE" id="PS51419">
    <property type="entry name" value="RAB"/>
    <property type="match status" value="1"/>
</dbReference>
<evidence type="ECO:0000256" key="4">
    <source>
        <dbReference type="ARBA" id="ARBA00048098"/>
    </source>
</evidence>
<dbReference type="EMBL" id="DS469975">
    <property type="protein sequence ID" value="EDO30839.1"/>
    <property type="molecule type" value="Genomic_DNA"/>
</dbReference>
<dbReference type="Gene3D" id="3.40.50.300">
    <property type="entry name" value="P-loop containing nucleotide triphosphate hydrolases"/>
    <property type="match status" value="1"/>
</dbReference>
<evidence type="ECO:0000256" key="3">
    <source>
        <dbReference type="ARBA" id="ARBA00022801"/>
    </source>
</evidence>
<comment type="similarity">
    <text evidence="1">Belongs to the small GTPase superfamily. Ras family.</text>
</comment>
<dbReference type="OMA" id="KRFGVMF"/>
<dbReference type="OrthoDB" id="18798at2759"/>
<keyword evidence="3" id="KW-0378">Hydrolase</keyword>
<dbReference type="eggNOG" id="KOG0395">
    <property type="taxonomic scope" value="Eukaryota"/>
</dbReference>
<reference evidence="5 6" key="1">
    <citation type="journal article" date="2007" name="Science">
        <title>Sea anemone genome reveals ancestral eumetazoan gene repertoire and genomic organization.</title>
        <authorList>
            <person name="Putnam N.H."/>
            <person name="Srivastava M."/>
            <person name="Hellsten U."/>
            <person name="Dirks B."/>
            <person name="Chapman J."/>
            <person name="Salamov A."/>
            <person name="Terry A."/>
            <person name="Shapiro H."/>
            <person name="Lindquist E."/>
            <person name="Kapitonov V.V."/>
            <person name="Jurka J."/>
            <person name="Genikhovich G."/>
            <person name="Grigoriev I.V."/>
            <person name="Lucas S.M."/>
            <person name="Steele R.E."/>
            <person name="Finnerty J.R."/>
            <person name="Technau U."/>
            <person name="Martindale M.Q."/>
            <person name="Rokhsar D.S."/>
        </authorList>
    </citation>
    <scope>NUCLEOTIDE SEQUENCE [LARGE SCALE GENOMIC DNA]</scope>
    <source>
        <strain evidence="6">CH2 X CH6</strain>
    </source>
</reference>
<dbReference type="InterPro" id="IPR005225">
    <property type="entry name" value="Small_GTP-bd"/>
</dbReference>